<protein>
    <submittedName>
        <fullName evidence="1">Uncharacterized protein</fullName>
    </submittedName>
</protein>
<gene>
    <name evidence="1" type="ORF">S01H1_10625</name>
</gene>
<name>X0SB42_9ZZZZ</name>
<comment type="caution">
    <text evidence="1">The sequence shown here is derived from an EMBL/GenBank/DDBJ whole genome shotgun (WGS) entry which is preliminary data.</text>
</comment>
<accession>X0SB42</accession>
<evidence type="ECO:0000313" key="1">
    <source>
        <dbReference type="EMBL" id="GAF73127.1"/>
    </source>
</evidence>
<dbReference type="AlphaFoldDB" id="X0SB42"/>
<organism evidence="1">
    <name type="scientific">marine sediment metagenome</name>
    <dbReference type="NCBI Taxonomy" id="412755"/>
    <lineage>
        <taxon>unclassified sequences</taxon>
        <taxon>metagenomes</taxon>
        <taxon>ecological metagenomes</taxon>
    </lineage>
</organism>
<dbReference type="EMBL" id="BARS01005420">
    <property type="protein sequence ID" value="GAF73127.1"/>
    <property type="molecule type" value="Genomic_DNA"/>
</dbReference>
<reference evidence="1" key="1">
    <citation type="journal article" date="2014" name="Front. Microbiol.">
        <title>High frequency of phylogenetically diverse reductive dehalogenase-homologous genes in deep subseafloor sedimentary metagenomes.</title>
        <authorList>
            <person name="Kawai M."/>
            <person name="Futagami T."/>
            <person name="Toyoda A."/>
            <person name="Takaki Y."/>
            <person name="Nishi S."/>
            <person name="Hori S."/>
            <person name="Arai W."/>
            <person name="Tsubouchi T."/>
            <person name="Morono Y."/>
            <person name="Uchiyama I."/>
            <person name="Ito T."/>
            <person name="Fujiyama A."/>
            <person name="Inagaki F."/>
            <person name="Takami H."/>
        </authorList>
    </citation>
    <scope>NUCLEOTIDE SEQUENCE</scope>
    <source>
        <strain evidence="1">Expedition CK06-06</strain>
    </source>
</reference>
<sequence length="62" mass="7139">MEEKPIYLGHMTAELIKQLEEKIATLINGMTGYGEITIVVEARRVKWVRLTESEPAIHQPFE</sequence>
<proteinExistence type="predicted"/>